<proteinExistence type="predicted"/>
<dbReference type="OrthoDB" id="6737947at2759"/>
<evidence type="ECO:0000256" key="1">
    <source>
        <dbReference type="ARBA" id="ARBA00022729"/>
    </source>
</evidence>
<evidence type="ECO:0000256" key="2">
    <source>
        <dbReference type="ARBA" id="ARBA00023180"/>
    </source>
</evidence>
<dbReference type="AlphaFoldDB" id="A0A653BVG5"/>
<dbReference type="Proteomes" id="UP000410492">
    <property type="component" value="Unassembled WGS sequence"/>
</dbReference>
<evidence type="ECO:0008006" key="5">
    <source>
        <dbReference type="Google" id="ProtNLM"/>
    </source>
</evidence>
<sequence>MNLVIIEELLTIHCVFLESQGILIIWKLIPYVSIASVNCIKCYTCNVGLNPGDKECEQPRNDNSTVFDCGEAIISSSCLTIHFERDGAKGVARTCSDASADCSDIMVDLRKSNINIKSCRTCIHDLCNS</sequence>
<evidence type="ECO:0000313" key="4">
    <source>
        <dbReference type="Proteomes" id="UP000410492"/>
    </source>
</evidence>
<dbReference type="GO" id="GO:0032222">
    <property type="term" value="P:regulation of synaptic transmission, cholinergic"/>
    <property type="evidence" value="ECO:0007669"/>
    <property type="project" value="InterPro"/>
</dbReference>
<dbReference type="InterPro" id="IPR031424">
    <property type="entry name" value="QVR-like"/>
</dbReference>
<keyword evidence="2" id="KW-0325">Glycoprotein</keyword>
<accession>A0A653BVG5</accession>
<reference evidence="3 4" key="1">
    <citation type="submission" date="2019-01" db="EMBL/GenBank/DDBJ databases">
        <authorList>
            <person name="Sayadi A."/>
        </authorList>
    </citation>
    <scope>NUCLEOTIDE SEQUENCE [LARGE SCALE GENOMIC DNA]</scope>
</reference>
<name>A0A653BVG5_CALMS</name>
<protein>
    <recommendedName>
        <fullName evidence="5">Protein sleepless</fullName>
    </recommendedName>
</protein>
<keyword evidence="4" id="KW-1185">Reference proteome</keyword>
<keyword evidence="1" id="KW-0732">Signal</keyword>
<dbReference type="EMBL" id="CAACVG010005445">
    <property type="protein sequence ID" value="VEN39286.1"/>
    <property type="molecule type" value="Genomic_DNA"/>
</dbReference>
<evidence type="ECO:0000313" key="3">
    <source>
        <dbReference type="EMBL" id="VEN39286.1"/>
    </source>
</evidence>
<gene>
    <name evidence="3" type="ORF">CALMAC_LOCUS3881</name>
</gene>
<dbReference type="GO" id="GO:0030431">
    <property type="term" value="P:sleep"/>
    <property type="evidence" value="ECO:0007669"/>
    <property type="project" value="InterPro"/>
</dbReference>
<dbReference type="Pfam" id="PF17064">
    <property type="entry name" value="QVR"/>
    <property type="match status" value="1"/>
</dbReference>
<organism evidence="3 4">
    <name type="scientific">Callosobruchus maculatus</name>
    <name type="common">Southern cowpea weevil</name>
    <name type="synonym">Pulse bruchid</name>
    <dbReference type="NCBI Taxonomy" id="64391"/>
    <lineage>
        <taxon>Eukaryota</taxon>
        <taxon>Metazoa</taxon>
        <taxon>Ecdysozoa</taxon>
        <taxon>Arthropoda</taxon>
        <taxon>Hexapoda</taxon>
        <taxon>Insecta</taxon>
        <taxon>Pterygota</taxon>
        <taxon>Neoptera</taxon>
        <taxon>Endopterygota</taxon>
        <taxon>Coleoptera</taxon>
        <taxon>Polyphaga</taxon>
        <taxon>Cucujiformia</taxon>
        <taxon>Chrysomeloidea</taxon>
        <taxon>Chrysomelidae</taxon>
        <taxon>Bruchinae</taxon>
        <taxon>Bruchini</taxon>
        <taxon>Callosobruchus</taxon>
    </lineage>
</organism>